<feature type="region of interest" description="Disordered" evidence="1">
    <location>
        <begin position="1"/>
        <end position="25"/>
    </location>
</feature>
<dbReference type="InterPro" id="IPR045341">
    <property type="entry name" value="DUF6532"/>
</dbReference>
<evidence type="ECO:0000313" key="4">
    <source>
        <dbReference type="Proteomes" id="UP000309038"/>
    </source>
</evidence>
<comment type="caution">
    <text evidence="3">The sequence shown here is derived from an EMBL/GenBank/DDBJ whole genome shotgun (WGS) entry which is preliminary data.</text>
</comment>
<feature type="domain" description="DUF6532" evidence="2">
    <location>
        <begin position="397"/>
        <end position="550"/>
    </location>
</feature>
<evidence type="ECO:0000259" key="2">
    <source>
        <dbReference type="Pfam" id="PF20149"/>
    </source>
</evidence>
<name>A0A4S4K8N1_9APHY</name>
<evidence type="ECO:0000256" key="1">
    <source>
        <dbReference type="SAM" id="MobiDB-lite"/>
    </source>
</evidence>
<protein>
    <recommendedName>
        <fullName evidence="2">DUF6532 domain-containing protein</fullName>
    </recommendedName>
</protein>
<dbReference type="AlphaFoldDB" id="A0A4S4K8N1"/>
<reference evidence="3 4" key="1">
    <citation type="submission" date="2019-02" db="EMBL/GenBank/DDBJ databases">
        <title>Genome sequencing of the rare red list fungi Phlebia centrifuga.</title>
        <authorList>
            <person name="Buettner E."/>
            <person name="Kellner H."/>
        </authorList>
    </citation>
    <scope>NUCLEOTIDE SEQUENCE [LARGE SCALE GENOMIC DNA]</scope>
    <source>
        <strain evidence="3 4">DSM 108282</strain>
    </source>
</reference>
<proteinExistence type="predicted"/>
<feature type="compositionally biased region" description="Polar residues" evidence="1">
    <location>
        <begin position="1"/>
        <end position="13"/>
    </location>
</feature>
<accession>A0A4S4K8N1</accession>
<feature type="compositionally biased region" description="Gly residues" evidence="1">
    <location>
        <begin position="614"/>
        <end position="626"/>
    </location>
</feature>
<evidence type="ECO:0000313" key="3">
    <source>
        <dbReference type="EMBL" id="THG94258.1"/>
    </source>
</evidence>
<dbReference type="EMBL" id="SGPJ01000475">
    <property type="protein sequence ID" value="THG94258.1"/>
    <property type="molecule type" value="Genomic_DNA"/>
</dbReference>
<gene>
    <name evidence="3" type="ORF">EW026_g7179</name>
</gene>
<organism evidence="3 4">
    <name type="scientific">Hermanssonia centrifuga</name>
    <dbReference type="NCBI Taxonomy" id="98765"/>
    <lineage>
        <taxon>Eukaryota</taxon>
        <taxon>Fungi</taxon>
        <taxon>Dikarya</taxon>
        <taxon>Basidiomycota</taxon>
        <taxon>Agaricomycotina</taxon>
        <taxon>Agaricomycetes</taxon>
        <taxon>Polyporales</taxon>
        <taxon>Meruliaceae</taxon>
        <taxon>Hermanssonia</taxon>
    </lineage>
</organism>
<keyword evidence="4" id="KW-1185">Reference proteome</keyword>
<sequence length="637" mass="69781">MPVTTRTANSDTHPGNPVIAGQRKRRTKAEIQAAREAELSAQAMKMNDEHTRKAVLERLEYLETQAASAAKAKLAAIAMPPTPSSLVIKGAGSSRGKGTNAGIAANIKGSNLKSKEADLQEAKNGSVNKVAKTSNQLTRRNVEIIRTVLETPTPKGRSGKKAELLISSPAKRKTYERQPTNVGNKKVKASAQASGFRDGYTGNSRKGAVNAKAGTIQVKKTAAPESDPIEEDDDDIEMLQGEDEDEEVSEAAGEMEEGGKTEVEVIDVDAFSSSSDDGDSIPFGNDAFGDGAEDRLTKPFEREAVSVEVGMSDHGRVYGPPWGRNPAPKEKWNKFDLPIAPKDHSKFSEEFIHRFIEWVGNQRVTFNTNSLNILMAMQRSWNVVFLPAYPQKIARHTAVYDITMQKTYQWRNTLGALAYDCVEGYFQERKDVFKTDDERAAHVDELLKMGGKLPFLYVRIRTNEENGKREGVGAFQGPIVLKVFAAHLKAIEVIEKRPVSNSIKPYGALALAATAVERAFTASAGGYVNRVHSWFSDRNWGDVSLKYLAATQTLSDATWSIIVRRAKATMDKAGPDQFKILKDLPEQPVNDYAVDDIVDEEWLAANQLEEGDGAENGGSANEGGEVGMEDMKVEEDI</sequence>
<feature type="region of interest" description="Disordered" evidence="1">
    <location>
        <begin position="606"/>
        <end position="637"/>
    </location>
</feature>
<dbReference type="Proteomes" id="UP000309038">
    <property type="component" value="Unassembled WGS sequence"/>
</dbReference>
<dbReference type="Pfam" id="PF20149">
    <property type="entry name" value="DUF6532"/>
    <property type="match status" value="1"/>
</dbReference>
<feature type="region of interest" description="Disordered" evidence="1">
    <location>
        <begin position="174"/>
        <end position="207"/>
    </location>
</feature>